<organism evidence="1 2">
    <name type="scientific">Daphnia magna</name>
    <dbReference type="NCBI Taxonomy" id="35525"/>
    <lineage>
        <taxon>Eukaryota</taxon>
        <taxon>Metazoa</taxon>
        <taxon>Ecdysozoa</taxon>
        <taxon>Arthropoda</taxon>
        <taxon>Crustacea</taxon>
        <taxon>Branchiopoda</taxon>
        <taxon>Diplostraca</taxon>
        <taxon>Cladocera</taxon>
        <taxon>Anomopoda</taxon>
        <taxon>Daphniidae</taxon>
        <taxon>Daphnia</taxon>
    </lineage>
</organism>
<comment type="caution">
    <text evidence="1">The sequence shown here is derived from an EMBL/GenBank/DDBJ whole genome shotgun (WGS) entry which is preliminary data.</text>
</comment>
<evidence type="ECO:0000313" key="2">
    <source>
        <dbReference type="Proteomes" id="UP001234178"/>
    </source>
</evidence>
<dbReference type="EMBL" id="JAOYFB010000037">
    <property type="protein sequence ID" value="KAK4022103.1"/>
    <property type="molecule type" value="Genomic_DNA"/>
</dbReference>
<sequence length="87" mass="9438">MVGELKELEEKNLVLEGLAALRNWSRILAVLNSIRIQRNKTAIMLSYAEVNGLASGGLFCYFPSVSLPLTVITSTSYGTGSLHHCAV</sequence>
<evidence type="ECO:0000313" key="1">
    <source>
        <dbReference type="EMBL" id="KAK4022103.1"/>
    </source>
</evidence>
<reference evidence="1 2" key="1">
    <citation type="journal article" date="2023" name="Nucleic Acids Res.">
        <title>The hologenome of Daphnia magna reveals possible DNA methylation and microbiome-mediated evolution of the host genome.</title>
        <authorList>
            <person name="Chaturvedi A."/>
            <person name="Li X."/>
            <person name="Dhandapani V."/>
            <person name="Marshall H."/>
            <person name="Kissane S."/>
            <person name="Cuenca-Cambronero M."/>
            <person name="Asole G."/>
            <person name="Calvet F."/>
            <person name="Ruiz-Romero M."/>
            <person name="Marangio P."/>
            <person name="Guigo R."/>
            <person name="Rago D."/>
            <person name="Mirbahai L."/>
            <person name="Eastwood N."/>
            <person name="Colbourne J.K."/>
            <person name="Zhou J."/>
            <person name="Mallon E."/>
            <person name="Orsini L."/>
        </authorList>
    </citation>
    <scope>NUCLEOTIDE SEQUENCE [LARGE SCALE GENOMIC DNA]</scope>
    <source>
        <strain evidence="1">LRV0_1</strain>
    </source>
</reference>
<accession>A0ABR0AAK7</accession>
<dbReference type="Proteomes" id="UP001234178">
    <property type="component" value="Unassembled WGS sequence"/>
</dbReference>
<protein>
    <submittedName>
        <fullName evidence="1">Uncharacterized protein</fullName>
    </submittedName>
</protein>
<keyword evidence="2" id="KW-1185">Reference proteome</keyword>
<proteinExistence type="predicted"/>
<name>A0ABR0AAK7_9CRUS</name>
<gene>
    <name evidence="1" type="ORF">OUZ56_007590</name>
</gene>